<dbReference type="CDD" id="cd17546">
    <property type="entry name" value="REC_hyHK_CKI1_RcsC-like"/>
    <property type="match status" value="1"/>
</dbReference>
<reference evidence="4 5" key="1">
    <citation type="submission" date="2018-04" db="EMBL/GenBank/DDBJ databases">
        <title>Chitinophaga fuyangensis sp. nov., isolated from soil in a chemical factory.</title>
        <authorList>
            <person name="Chen K."/>
        </authorList>
    </citation>
    <scope>NUCLEOTIDE SEQUENCE [LARGE SCALE GENOMIC DNA]</scope>
    <source>
        <strain evidence="4 5">LY-1</strain>
    </source>
</reference>
<keyword evidence="1 2" id="KW-0597">Phosphoprotein</keyword>
<feature type="domain" description="Response regulatory" evidence="3">
    <location>
        <begin position="14"/>
        <end position="130"/>
    </location>
</feature>
<dbReference type="PANTHER" id="PTHR44591">
    <property type="entry name" value="STRESS RESPONSE REGULATOR PROTEIN 1"/>
    <property type="match status" value="1"/>
</dbReference>
<keyword evidence="5" id="KW-1185">Reference proteome</keyword>
<dbReference type="Gene3D" id="3.40.50.2300">
    <property type="match status" value="1"/>
</dbReference>
<dbReference type="OrthoDB" id="9796457at2"/>
<dbReference type="Pfam" id="PF00072">
    <property type="entry name" value="Response_reg"/>
    <property type="match status" value="1"/>
</dbReference>
<dbReference type="InterPro" id="IPR011006">
    <property type="entry name" value="CheY-like_superfamily"/>
</dbReference>
<dbReference type="EMBL" id="QCYK01000001">
    <property type="protein sequence ID" value="PUZ29492.1"/>
    <property type="molecule type" value="Genomic_DNA"/>
</dbReference>
<dbReference type="PANTHER" id="PTHR44591:SF23">
    <property type="entry name" value="CHEY SUBFAMILY"/>
    <property type="match status" value="1"/>
</dbReference>
<sequence>MSNNYDPALLHGKKILCIEDNPLEQMLLTRVLKIMGLDACMASTALEGLDMAHEMHPGLILLDMHLPEMNGSEVLHRIRNEKALNEVPVVMVTANVWGNERQELLDAGASDVLTKPILPETLRQTLYRLM</sequence>
<dbReference type="AlphaFoldDB" id="A0A2T7BP99"/>
<evidence type="ECO:0000259" key="3">
    <source>
        <dbReference type="PROSITE" id="PS50110"/>
    </source>
</evidence>
<comment type="caution">
    <text evidence="4">The sequence shown here is derived from an EMBL/GenBank/DDBJ whole genome shotgun (WGS) entry which is preliminary data.</text>
</comment>
<evidence type="ECO:0000313" key="5">
    <source>
        <dbReference type="Proteomes" id="UP000244450"/>
    </source>
</evidence>
<dbReference type="SUPFAM" id="SSF52172">
    <property type="entry name" value="CheY-like"/>
    <property type="match status" value="1"/>
</dbReference>
<dbReference type="PROSITE" id="PS50110">
    <property type="entry name" value="RESPONSE_REGULATORY"/>
    <property type="match status" value="1"/>
</dbReference>
<dbReference type="InterPro" id="IPR050595">
    <property type="entry name" value="Bact_response_regulator"/>
</dbReference>
<feature type="modified residue" description="4-aspartylphosphate" evidence="2">
    <location>
        <position position="63"/>
    </location>
</feature>
<evidence type="ECO:0000313" key="4">
    <source>
        <dbReference type="EMBL" id="PUZ29492.1"/>
    </source>
</evidence>
<dbReference type="InterPro" id="IPR001789">
    <property type="entry name" value="Sig_transdc_resp-reg_receiver"/>
</dbReference>
<proteinExistence type="predicted"/>
<dbReference type="SMART" id="SM00448">
    <property type="entry name" value="REC"/>
    <property type="match status" value="1"/>
</dbReference>
<protein>
    <recommendedName>
        <fullName evidence="3">Response regulatory domain-containing protein</fullName>
    </recommendedName>
</protein>
<accession>A0A2T7BP99</accession>
<dbReference type="Proteomes" id="UP000244450">
    <property type="component" value="Unassembled WGS sequence"/>
</dbReference>
<dbReference type="RefSeq" id="WP_108686129.1">
    <property type="nucleotide sequence ID" value="NZ_QCYK01000001.1"/>
</dbReference>
<name>A0A2T7BP99_9BACT</name>
<evidence type="ECO:0000256" key="2">
    <source>
        <dbReference type="PROSITE-ProRule" id="PRU00169"/>
    </source>
</evidence>
<evidence type="ECO:0000256" key="1">
    <source>
        <dbReference type="ARBA" id="ARBA00022553"/>
    </source>
</evidence>
<gene>
    <name evidence="4" type="ORF">DCC81_08590</name>
</gene>
<organism evidence="4 5">
    <name type="scientific">Chitinophaga parva</name>
    <dbReference type="NCBI Taxonomy" id="2169414"/>
    <lineage>
        <taxon>Bacteria</taxon>
        <taxon>Pseudomonadati</taxon>
        <taxon>Bacteroidota</taxon>
        <taxon>Chitinophagia</taxon>
        <taxon>Chitinophagales</taxon>
        <taxon>Chitinophagaceae</taxon>
        <taxon>Chitinophaga</taxon>
    </lineage>
</organism>
<dbReference type="GO" id="GO:0000160">
    <property type="term" value="P:phosphorelay signal transduction system"/>
    <property type="evidence" value="ECO:0007669"/>
    <property type="project" value="InterPro"/>
</dbReference>